<evidence type="ECO:0000313" key="3">
    <source>
        <dbReference type="WBParaSite" id="SPAL_0001654600.1"/>
    </source>
</evidence>
<protein>
    <submittedName>
        <fullName evidence="3">MSP domain-containing protein</fullName>
    </submittedName>
</protein>
<dbReference type="AlphaFoldDB" id="A0A0N5CFA9"/>
<dbReference type="WBParaSite" id="SPAL_0001654600.1">
    <property type="protein sequence ID" value="SPAL_0001654600.1"/>
    <property type="gene ID" value="SPAL_0001654600"/>
</dbReference>
<evidence type="ECO:0000256" key="1">
    <source>
        <dbReference type="SAM" id="MobiDB-lite"/>
    </source>
</evidence>
<feature type="compositionally biased region" description="Basic and acidic residues" evidence="1">
    <location>
        <begin position="66"/>
        <end position="80"/>
    </location>
</feature>
<organism evidence="2 3">
    <name type="scientific">Strongyloides papillosus</name>
    <name type="common">Intestinal threadworm</name>
    <dbReference type="NCBI Taxonomy" id="174720"/>
    <lineage>
        <taxon>Eukaryota</taxon>
        <taxon>Metazoa</taxon>
        <taxon>Ecdysozoa</taxon>
        <taxon>Nematoda</taxon>
        <taxon>Chromadorea</taxon>
        <taxon>Rhabditida</taxon>
        <taxon>Tylenchina</taxon>
        <taxon>Panagrolaimomorpha</taxon>
        <taxon>Strongyloidoidea</taxon>
        <taxon>Strongyloididae</taxon>
        <taxon>Strongyloides</taxon>
    </lineage>
</organism>
<accession>A0A0N5CFA9</accession>
<dbReference type="Proteomes" id="UP000046392">
    <property type="component" value="Unplaced"/>
</dbReference>
<feature type="region of interest" description="Disordered" evidence="1">
    <location>
        <begin position="57"/>
        <end position="80"/>
    </location>
</feature>
<proteinExistence type="predicted"/>
<evidence type="ECO:0000313" key="2">
    <source>
        <dbReference type="Proteomes" id="UP000046392"/>
    </source>
</evidence>
<sequence>MSKYNFGDSKLIDNLNISATSKSFTNSSTNLTVATPKSTNDVNEQKNEDLSEIIDMFNNGSTPRPETPEEKKAREEMEAKDKKERETIRIAAEDFYNDEKVYYTCYNNFTEYFNKSYIFVNATITDRIYNKTTKHYDVKLNITALSVGNPTDYKDAHGDFNCNNPGMKCNCTITL</sequence>
<reference evidence="3" key="1">
    <citation type="submission" date="2017-02" db="UniProtKB">
        <authorList>
            <consortium name="WormBaseParasite"/>
        </authorList>
    </citation>
    <scope>IDENTIFICATION</scope>
</reference>
<name>A0A0N5CFA9_STREA</name>
<keyword evidence="2" id="KW-1185">Reference proteome</keyword>